<keyword evidence="3" id="KW-1185">Reference proteome</keyword>
<organism evidence="2 3">
    <name type="scientific">Ranatra chinensis</name>
    <dbReference type="NCBI Taxonomy" id="642074"/>
    <lineage>
        <taxon>Eukaryota</taxon>
        <taxon>Metazoa</taxon>
        <taxon>Ecdysozoa</taxon>
        <taxon>Arthropoda</taxon>
        <taxon>Hexapoda</taxon>
        <taxon>Insecta</taxon>
        <taxon>Pterygota</taxon>
        <taxon>Neoptera</taxon>
        <taxon>Paraneoptera</taxon>
        <taxon>Hemiptera</taxon>
        <taxon>Heteroptera</taxon>
        <taxon>Panheteroptera</taxon>
        <taxon>Nepomorpha</taxon>
        <taxon>Nepidae</taxon>
        <taxon>Ranatrinae</taxon>
        <taxon>Ranatra</taxon>
    </lineage>
</organism>
<protein>
    <submittedName>
        <fullName evidence="2">Uncharacterized protein</fullName>
    </submittedName>
</protein>
<evidence type="ECO:0000313" key="2">
    <source>
        <dbReference type="EMBL" id="KAL1116406.1"/>
    </source>
</evidence>
<proteinExistence type="predicted"/>
<gene>
    <name evidence="2" type="ORF">AAG570_004880</name>
</gene>
<accession>A0ABD0XYT5</accession>
<sequence>MVYSRHVLHKKDAKGRVVSSLEFTDPNLFQPFAIIGSGVEDMTDQLSPQDISFICNRYLKSCDFSEPSKLLALVKFGDLMTLSDIETIMEYAVGDVQGGIQDNVEYFRLKGLDLVFYGAVLLILASLSVEYEDPMPVVCQGVFQYSEQGIASSQVGEEVATGSELEDAQRTTGETGEAAGEGGGATPVSKRVEKYLDSVNRFIVDSCDPKLKREYSKLADLLASYKKLCGRLAKNGGADGDTGVNALKSFSPGNPFESPPILWTIVDYATIR</sequence>
<name>A0ABD0XYT5_9HEMI</name>
<evidence type="ECO:0000313" key="3">
    <source>
        <dbReference type="Proteomes" id="UP001558652"/>
    </source>
</evidence>
<feature type="region of interest" description="Disordered" evidence="1">
    <location>
        <begin position="161"/>
        <end position="186"/>
    </location>
</feature>
<dbReference type="AlphaFoldDB" id="A0ABD0XYT5"/>
<dbReference type="EMBL" id="JBFDAA010000017">
    <property type="protein sequence ID" value="KAL1116406.1"/>
    <property type="molecule type" value="Genomic_DNA"/>
</dbReference>
<comment type="caution">
    <text evidence="2">The sequence shown here is derived from an EMBL/GenBank/DDBJ whole genome shotgun (WGS) entry which is preliminary data.</text>
</comment>
<dbReference type="Proteomes" id="UP001558652">
    <property type="component" value="Unassembled WGS sequence"/>
</dbReference>
<reference evidence="2 3" key="1">
    <citation type="submission" date="2024-07" db="EMBL/GenBank/DDBJ databases">
        <title>Chromosome-level genome assembly of the water stick insect Ranatra chinensis (Heteroptera: Nepidae).</title>
        <authorList>
            <person name="Liu X."/>
        </authorList>
    </citation>
    <scope>NUCLEOTIDE SEQUENCE [LARGE SCALE GENOMIC DNA]</scope>
    <source>
        <strain evidence="2">Cailab_2021Rc</strain>
        <tissue evidence="2">Muscle</tissue>
    </source>
</reference>
<evidence type="ECO:0000256" key="1">
    <source>
        <dbReference type="SAM" id="MobiDB-lite"/>
    </source>
</evidence>